<dbReference type="RefSeq" id="WP_036685911.1">
    <property type="nucleotide sequence ID" value="NZ_MKQK01000065.1"/>
</dbReference>
<keyword evidence="1" id="KW-0472">Membrane</keyword>
<evidence type="ECO:0008006" key="4">
    <source>
        <dbReference type="Google" id="ProtNLM"/>
    </source>
</evidence>
<feature type="transmembrane region" description="Helical" evidence="1">
    <location>
        <begin position="181"/>
        <end position="200"/>
    </location>
</feature>
<dbReference type="AlphaFoldDB" id="A0A1R0X6E6"/>
<keyword evidence="1" id="KW-1133">Transmembrane helix</keyword>
<dbReference type="PANTHER" id="PTHR36832">
    <property type="entry name" value="SLR1174 PROTEIN-RELATED"/>
    <property type="match status" value="1"/>
</dbReference>
<reference evidence="2 3" key="1">
    <citation type="submission" date="2016-10" db="EMBL/GenBank/DDBJ databases">
        <title>Paenibacillus species isolates.</title>
        <authorList>
            <person name="Beno S.M."/>
        </authorList>
    </citation>
    <scope>NUCLEOTIDE SEQUENCE [LARGE SCALE GENOMIC DNA]</scope>
    <source>
        <strain evidence="2 3">FSL H7-0604</strain>
    </source>
</reference>
<proteinExistence type="predicted"/>
<dbReference type="PANTHER" id="PTHR36832:SF1">
    <property type="entry name" value="SLR1174 PROTEIN"/>
    <property type="match status" value="1"/>
</dbReference>
<feature type="transmembrane region" description="Helical" evidence="1">
    <location>
        <begin position="62"/>
        <end position="81"/>
    </location>
</feature>
<feature type="transmembrane region" description="Helical" evidence="1">
    <location>
        <begin position="229"/>
        <end position="250"/>
    </location>
</feature>
<protein>
    <recommendedName>
        <fullName evidence="4">ABC transporter permease</fullName>
    </recommendedName>
</protein>
<accession>A0A1R0X6E6</accession>
<dbReference type="Proteomes" id="UP000187465">
    <property type="component" value="Unassembled WGS sequence"/>
</dbReference>
<dbReference type="EMBL" id="MKQP01000027">
    <property type="protein sequence ID" value="OMD30128.1"/>
    <property type="molecule type" value="Genomic_DNA"/>
</dbReference>
<feature type="transmembrane region" description="Helical" evidence="1">
    <location>
        <begin position="21"/>
        <end position="42"/>
    </location>
</feature>
<feature type="transmembrane region" description="Helical" evidence="1">
    <location>
        <begin position="109"/>
        <end position="132"/>
    </location>
</feature>
<comment type="caution">
    <text evidence="2">The sequence shown here is derived from an EMBL/GenBank/DDBJ whole genome shotgun (WGS) entry which is preliminary data.</text>
</comment>
<evidence type="ECO:0000256" key="1">
    <source>
        <dbReference type="SAM" id="Phobius"/>
    </source>
</evidence>
<evidence type="ECO:0000313" key="2">
    <source>
        <dbReference type="EMBL" id="OMD30128.1"/>
    </source>
</evidence>
<dbReference type="Pfam" id="PF06182">
    <property type="entry name" value="ABC2_membrane_6"/>
    <property type="match status" value="1"/>
</dbReference>
<organism evidence="2 3">
    <name type="scientific">Paenibacillus odorifer</name>
    <dbReference type="NCBI Taxonomy" id="189426"/>
    <lineage>
        <taxon>Bacteria</taxon>
        <taxon>Bacillati</taxon>
        <taxon>Bacillota</taxon>
        <taxon>Bacilli</taxon>
        <taxon>Bacillales</taxon>
        <taxon>Paenibacillaceae</taxon>
        <taxon>Paenibacillus</taxon>
    </lineage>
</organism>
<dbReference type="InterPro" id="IPR010390">
    <property type="entry name" value="ABC-2_transporter-like"/>
</dbReference>
<evidence type="ECO:0000313" key="3">
    <source>
        <dbReference type="Proteomes" id="UP000187465"/>
    </source>
</evidence>
<gene>
    <name evidence="2" type="ORF">BJP51_21515</name>
</gene>
<feature type="transmembrane region" description="Helical" evidence="1">
    <location>
        <begin position="144"/>
        <end position="169"/>
    </location>
</feature>
<sequence length="263" mass="29599">MNFRGGFALIRRTMFGFMAEKGFFWTLTLGWMMGPIIYMFVWTVAAGDGSITGFTQQDFVRYYILLILVNQLTYPTSHWTVGDQIYGGKMSIVLLRPISPFYDVVASDLAVKIVCMPFVIFVAGVAAIFLNFRLAISGLDLLVAVYLLLMAQIIRFMLAYTLSLFAFFTNKIKSLLSINDTLVFLLAGQVAPSSLLPGFMQDISDYLPFQYMISFPIEFSLGKLDHSQLVFGIIVQFVWAVVIILCNRLVWKKGIRAYMAVGG</sequence>
<name>A0A1R0X6E6_9BACL</name>
<keyword evidence="1" id="KW-0812">Transmembrane</keyword>